<evidence type="ECO:0000256" key="8">
    <source>
        <dbReference type="RuleBase" id="RU003906"/>
    </source>
</evidence>
<keyword evidence="4 7" id="KW-0689">Ribosomal protein</keyword>
<name>A0A2M7CJ27_9BACT</name>
<dbReference type="GO" id="GO:1990904">
    <property type="term" value="C:ribonucleoprotein complex"/>
    <property type="evidence" value="ECO:0007669"/>
    <property type="project" value="UniProtKB-KW"/>
</dbReference>
<dbReference type="GO" id="GO:0019843">
    <property type="term" value="F:rRNA binding"/>
    <property type="evidence" value="ECO:0007669"/>
    <property type="project" value="UniProtKB-KW"/>
</dbReference>
<evidence type="ECO:0000256" key="2">
    <source>
        <dbReference type="ARBA" id="ARBA00022730"/>
    </source>
</evidence>
<dbReference type="FunFam" id="2.40.30.10:FF:000004">
    <property type="entry name" value="50S ribosomal protein L3"/>
    <property type="match status" value="1"/>
</dbReference>
<evidence type="ECO:0000256" key="7">
    <source>
        <dbReference type="RuleBase" id="RU003905"/>
    </source>
</evidence>
<evidence type="ECO:0000256" key="5">
    <source>
        <dbReference type="ARBA" id="ARBA00023274"/>
    </source>
</evidence>
<dbReference type="SUPFAM" id="SSF50447">
    <property type="entry name" value="Translation proteins"/>
    <property type="match status" value="1"/>
</dbReference>
<accession>A0A2M7CJ27</accession>
<evidence type="ECO:0000256" key="9">
    <source>
        <dbReference type="SAM" id="MobiDB-lite"/>
    </source>
</evidence>
<dbReference type="EMBL" id="PEUM01000011">
    <property type="protein sequence ID" value="PIV25661.1"/>
    <property type="molecule type" value="Genomic_DNA"/>
</dbReference>
<evidence type="ECO:0000256" key="4">
    <source>
        <dbReference type="ARBA" id="ARBA00022980"/>
    </source>
</evidence>
<evidence type="ECO:0000256" key="6">
    <source>
        <dbReference type="NCBIfam" id="TIGR03625"/>
    </source>
</evidence>
<dbReference type="InterPro" id="IPR009000">
    <property type="entry name" value="Transl_B-barrel_sf"/>
</dbReference>
<comment type="caution">
    <text evidence="10">The sequence shown here is derived from an EMBL/GenBank/DDBJ whole genome shotgun (WGS) entry which is preliminary data.</text>
</comment>
<reference evidence="11" key="1">
    <citation type="submission" date="2017-09" db="EMBL/GenBank/DDBJ databases">
        <title>Depth-based differentiation of microbial function through sediment-hosted aquifers and enrichment of novel symbionts in the deep terrestrial subsurface.</title>
        <authorList>
            <person name="Probst A.J."/>
            <person name="Ladd B."/>
            <person name="Jarett J.K."/>
            <person name="Geller-Mcgrath D.E."/>
            <person name="Sieber C.M.K."/>
            <person name="Emerson J.B."/>
            <person name="Anantharaman K."/>
            <person name="Thomas B.C."/>
            <person name="Malmstrom R."/>
            <person name="Stieglmeier M."/>
            <person name="Klingl A."/>
            <person name="Woyke T."/>
            <person name="Ryan C.M."/>
            <person name="Banfield J.F."/>
        </authorList>
    </citation>
    <scope>NUCLEOTIDE SEQUENCE [LARGE SCALE GENOMIC DNA]</scope>
</reference>
<organism evidence="10 11">
    <name type="scientific">Candidatus Berkelbacteria bacterium CG03_land_8_20_14_0_80_40_36</name>
    <dbReference type="NCBI Taxonomy" id="1974509"/>
    <lineage>
        <taxon>Bacteria</taxon>
        <taxon>Candidatus Berkelbacteria</taxon>
    </lineage>
</organism>
<sequence>MPKKTMKKFGFYKKLGMTRFFNEKGITLSATVLELDKATIVKKTNTGALVAYAPKNKINKIIAGQIKPIKEKFSKIIEIQSQENLEAGKTLSIDFEKGSKVNAMSVSKGKGFQGVIKRHSFSRGPETHGSQHHRAPGSIGSAFPQRVVKGKKMPGQMGGHRNTTKGLLVIDVDIEKNLIVVKGSVAGPNKTRVMLYQ</sequence>
<feature type="region of interest" description="Disordered" evidence="9">
    <location>
        <begin position="122"/>
        <end position="141"/>
    </location>
</feature>
<dbReference type="PANTHER" id="PTHR11229:SF16">
    <property type="entry name" value="LARGE RIBOSOMAL SUBUNIT PROTEIN UL3C"/>
    <property type="match status" value="1"/>
</dbReference>
<proteinExistence type="inferred from homology"/>
<dbReference type="InterPro" id="IPR000597">
    <property type="entry name" value="Ribosomal_uL3"/>
</dbReference>
<comment type="function">
    <text evidence="8">One of the primary rRNA binding proteins, it binds directly near the 3'-end of the 23S rRNA, where it nucleates assembly of the 50S subunit.</text>
</comment>
<dbReference type="NCBIfam" id="TIGR03625">
    <property type="entry name" value="L3_bact"/>
    <property type="match status" value="1"/>
</dbReference>
<keyword evidence="3 8" id="KW-0694">RNA-binding</keyword>
<comment type="similarity">
    <text evidence="1 7">Belongs to the universal ribosomal protein uL3 family.</text>
</comment>
<keyword evidence="2 8" id="KW-0699">rRNA-binding</keyword>
<dbReference type="Proteomes" id="UP000229966">
    <property type="component" value="Unassembled WGS sequence"/>
</dbReference>
<comment type="subunit">
    <text evidence="8">Part of the 50S ribosomal subunit. Forms a cluster with proteins L14 and L19.</text>
</comment>
<dbReference type="InterPro" id="IPR019927">
    <property type="entry name" value="Ribosomal_uL3_bac/org-type"/>
</dbReference>
<dbReference type="AlphaFoldDB" id="A0A2M7CJ27"/>
<dbReference type="PROSITE" id="PS00474">
    <property type="entry name" value="RIBOSOMAL_L3"/>
    <property type="match status" value="1"/>
</dbReference>
<dbReference type="InterPro" id="IPR019926">
    <property type="entry name" value="Ribosomal_uL3_CS"/>
</dbReference>
<evidence type="ECO:0000256" key="1">
    <source>
        <dbReference type="ARBA" id="ARBA00006540"/>
    </source>
</evidence>
<dbReference type="GO" id="GO:0005840">
    <property type="term" value="C:ribosome"/>
    <property type="evidence" value="ECO:0007669"/>
    <property type="project" value="UniProtKB-UniRule"/>
</dbReference>
<evidence type="ECO:0000313" key="10">
    <source>
        <dbReference type="EMBL" id="PIV25661.1"/>
    </source>
</evidence>
<evidence type="ECO:0000256" key="3">
    <source>
        <dbReference type="ARBA" id="ARBA00022884"/>
    </source>
</evidence>
<dbReference type="Gene3D" id="2.40.30.10">
    <property type="entry name" value="Translation factors"/>
    <property type="match status" value="1"/>
</dbReference>
<evidence type="ECO:0000313" key="11">
    <source>
        <dbReference type="Proteomes" id="UP000229966"/>
    </source>
</evidence>
<protein>
    <recommendedName>
        <fullName evidence="6 8">50S ribosomal protein L3</fullName>
    </recommendedName>
</protein>
<gene>
    <name evidence="10" type="primary">rplC</name>
    <name evidence="10" type="ORF">COS38_00390</name>
</gene>
<dbReference type="GO" id="GO:0003735">
    <property type="term" value="F:structural constituent of ribosome"/>
    <property type="evidence" value="ECO:0007669"/>
    <property type="project" value="UniProtKB-UniRule"/>
</dbReference>
<dbReference type="Pfam" id="PF00297">
    <property type="entry name" value="Ribosomal_L3"/>
    <property type="match status" value="1"/>
</dbReference>
<dbReference type="GO" id="GO:0006412">
    <property type="term" value="P:translation"/>
    <property type="evidence" value="ECO:0007669"/>
    <property type="project" value="UniProtKB-UniRule"/>
</dbReference>
<keyword evidence="5 7" id="KW-0687">Ribonucleoprotein</keyword>
<dbReference type="PANTHER" id="PTHR11229">
    <property type="entry name" value="50S RIBOSOMAL PROTEIN L3"/>
    <property type="match status" value="1"/>
</dbReference>